<evidence type="ECO:0000313" key="3">
    <source>
        <dbReference type="Proteomes" id="UP000829196"/>
    </source>
</evidence>
<dbReference type="EMBL" id="JAGYWB010000011">
    <property type="protein sequence ID" value="KAI0504921.1"/>
    <property type="molecule type" value="Genomic_DNA"/>
</dbReference>
<feature type="region of interest" description="Disordered" evidence="1">
    <location>
        <begin position="1"/>
        <end position="20"/>
    </location>
</feature>
<gene>
    <name evidence="2" type="ORF">KFK09_015878</name>
</gene>
<dbReference type="AlphaFoldDB" id="A0A8T3B784"/>
<reference evidence="2" key="1">
    <citation type="journal article" date="2022" name="Front. Genet.">
        <title>Chromosome-Scale Assembly of the Dendrobium nobile Genome Provides Insights Into the Molecular Mechanism of the Biosynthesis of the Medicinal Active Ingredient of Dendrobium.</title>
        <authorList>
            <person name="Xu Q."/>
            <person name="Niu S.-C."/>
            <person name="Li K.-L."/>
            <person name="Zheng P.-J."/>
            <person name="Zhang X.-J."/>
            <person name="Jia Y."/>
            <person name="Liu Y."/>
            <person name="Niu Y.-X."/>
            <person name="Yu L.-H."/>
            <person name="Chen D.-F."/>
            <person name="Zhang G.-Q."/>
        </authorList>
    </citation>
    <scope>NUCLEOTIDE SEQUENCE</scope>
    <source>
        <tissue evidence="2">Leaf</tissue>
    </source>
</reference>
<protein>
    <submittedName>
        <fullName evidence="2">Uncharacterized protein</fullName>
    </submittedName>
</protein>
<keyword evidence="3" id="KW-1185">Reference proteome</keyword>
<proteinExistence type="predicted"/>
<accession>A0A8T3B784</accession>
<organism evidence="2 3">
    <name type="scientific">Dendrobium nobile</name>
    <name type="common">Orchid</name>
    <dbReference type="NCBI Taxonomy" id="94219"/>
    <lineage>
        <taxon>Eukaryota</taxon>
        <taxon>Viridiplantae</taxon>
        <taxon>Streptophyta</taxon>
        <taxon>Embryophyta</taxon>
        <taxon>Tracheophyta</taxon>
        <taxon>Spermatophyta</taxon>
        <taxon>Magnoliopsida</taxon>
        <taxon>Liliopsida</taxon>
        <taxon>Asparagales</taxon>
        <taxon>Orchidaceae</taxon>
        <taxon>Epidendroideae</taxon>
        <taxon>Malaxideae</taxon>
        <taxon>Dendrobiinae</taxon>
        <taxon>Dendrobium</taxon>
    </lineage>
</organism>
<evidence type="ECO:0000256" key="1">
    <source>
        <dbReference type="SAM" id="MobiDB-lite"/>
    </source>
</evidence>
<dbReference type="Proteomes" id="UP000829196">
    <property type="component" value="Unassembled WGS sequence"/>
</dbReference>
<comment type="caution">
    <text evidence="2">The sequence shown here is derived from an EMBL/GenBank/DDBJ whole genome shotgun (WGS) entry which is preliminary data.</text>
</comment>
<evidence type="ECO:0000313" key="2">
    <source>
        <dbReference type="EMBL" id="KAI0504921.1"/>
    </source>
</evidence>
<sequence>MADHEIHLPPRRWIITGHPPTPPTPTTFPWTKTSGILFLVVISILVAKSSLAKPSVVE</sequence>
<name>A0A8T3B784_DENNO</name>